<accession>A0A2N5GQB5</accession>
<dbReference type="GO" id="GO:0005886">
    <property type="term" value="C:plasma membrane"/>
    <property type="evidence" value="ECO:0007669"/>
    <property type="project" value="TreeGrafter"/>
</dbReference>
<dbReference type="InterPro" id="IPR001460">
    <property type="entry name" value="PCN-bd_Tpept"/>
</dbReference>
<dbReference type="AlphaFoldDB" id="A0A2N5GQB5"/>
<dbReference type="GO" id="GO:0071555">
    <property type="term" value="P:cell wall organization"/>
    <property type="evidence" value="ECO:0007669"/>
    <property type="project" value="TreeGrafter"/>
</dbReference>
<dbReference type="Gene3D" id="3.90.1310.10">
    <property type="entry name" value="Penicillin-binding protein 2a (Domain 2)"/>
    <property type="match status" value="1"/>
</dbReference>
<dbReference type="OrthoDB" id="9766847at2"/>
<keyword evidence="11" id="KW-0808">Transferase</keyword>
<dbReference type="EC" id="3.4.16.4" evidence="4"/>
<dbReference type="InterPro" id="IPR007887">
    <property type="entry name" value="MecA_N"/>
</dbReference>
<feature type="domain" description="Penicillin-binding protein dimerisation" evidence="9">
    <location>
        <begin position="152"/>
        <end position="316"/>
    </location>
</feature>
<keyword evidence="7" id="KW-0732">Signal</keyword>
<dbReference type="GO" id="GO:0046677">
    <property type="term" value="P:response to antibiotic"/>
    <property type="evidence" value="ECO:0007669"/>
    <property type="project" value="InterPro"/>
</dbReference>
<gene>
    <name evidence="11" type="ORF">CU635_04645</name>
    <name evidence="12" type="ORF">CVD25_00340</name>
</gene>
<dbReference type="Pfam" id="PF05223">
    <property type="entry name" value="MecA_N"/>
    <property type="match status" value="1"/>
</dbReference>
<dbReference type="RefSeq" id="WP_101576014.1">
    <property type="nucleotide sequence ID" value="NZ_PGVA01000008.1"/>
</dbReference>
<dbReference type="GO" id="GO:0016740">
    <property type="term" value="F:transferase activity"/>
    <property type="evidence" value="ECO:0007669"/>
    <property type="project" value="UniProtKB-KW"/>
</dbReference>
<dbReference type="GO" id="GO:0009002">
    <property type="term" value="F:serine-type D-Ala-D-Ala carboxypeptidase activity"/>
    <property type="evidence" value="ECO:0007669"/>
    <property type="project" value="UniProtKB-EC"/>
</dbReference>
<comment type="caution">
    <text evidence="11">The sequence shown here is derived from an EMBL/GenBank/DDBJ whole genome shotgun (WGS) entry which is preliminary data.</text>
</comment>
<feature type="chain" id="PRO_5038465308" description="serine-type D-Ala-D-Ala carboxypeptidase" evidence="7">
    <location>
        <begin position="20"/>
        <end position="665"/>
    </location>
</feature>
<dbReference type="Gene3D" id="3.30.1390.30">
    <property type="entry name" value="Penicillin-binding protein 2a, domain 3"/>
    <property type="match status" value="1"/>
</dbReference>
<dbReference type="GO" id="GO:0071972">
    <property type="term" value="F:peptidoglycan L,D-transpeptidase activity"/>
    <property type="evidence" value="ECO:0007669"/>
    <property type="project" value="TreeGrafter"/>
</dbReference>
<keyword evidence="14" id="KW-1185">Reference proteome</keyword>
<evidence type="ECO:0000256" key="1">
    <source>
        <dbReference type="ARBA" id="ARBA00004370"/>
    </source>
</evidence>
<evidence type="ECO:0000313" key="11">
    <source>
        <dbReference type="EMBL" id="PLR85072.1"/>
    </source>
</evidence>
<dbReference type="Proteomes" id="UP000234951">
    <property type="component" value="Unassembled WGS sequence"/>
</dbReference>
<evidence type="ECO:0000259" key="10">
    <source>
        <dbReference type="Pfam" id="PF05223"/>
    </source>
</evidence>
<feature type="domain" description="NTF2-like N-terminal transpeptidase" evidence="10">
    <location>
        <begin position="24"/>
        <end position="143"/>
    </location>
</feature>
<evidence type="ECO:0000259" key="8">
    <source>
        <dbReference type="Pfam" id="PF00905"/>
    </source>
</evidence>
<dbReference type="Gene3D" id="3.10.450.100">
    <property type="entry name" value="NTF2-like, domain 1"/>
    <property type="match status" value="1"/>
</dbReference>
<dbReference type="InterPro" id="IPR032710">
    <property type="entry name" value="NTF2-like_dom_sf"/>
</dbReference>
<evidence type="ECO:0000256" key="2">
    <source>
        <dbReference type="ARBA" id="ARBA00004752"/>
    </source>
</evidence>
<dbReference type="PANTHER" id="PTHR30627:SF25">
    <property type="entry name" value="PENICILLIN-BINDING PROTEIN 3"/>
    <property type="match status" value="1"/>
</dbReference>
<dbReference type="SUPFAM" id="SSF56601">
    <property type="entry name" value="beta-lactamase/transpeptidase-like"/>
    <property type="match status" value="1"/>
</dbReference>
<dbReference type="Pfam" id="PF03717">
    <property type="entry name" value="PBP_dimer"/>
    <property type="match status" value="1"/>
</dbReference>
<dbReference type="Pfam" id="PF00905">
    <property type="entry name" value="Transpeptidase"/>
    <property type="match status" value="1"/>
</dbReference>
<name>A0A2N5GQB5_9BACI</name>
<evidence type="ECO:0000256" key="4">
    <source>
        <dbReference type="ARBA" id="ARBA00012448"/>
    </source>
</evidence>
<dbReference type="EMBL" id="PGVD01000001">
    <property type="protein sequence ID" value="PLS00930.1"/>
    <property type="molecule type" value="Genomic_DNA"/>
</dbReference>
<dbReference type="GO" id="GO:0008658">
    <property type="term" value="F:penicillin binding"/>
    <property type="evidence" value="ECO:0007669"/>
    <property type="project" value="InterPro"/>
</dbReference>
<dbReference type="UniPathway" id="UPA00219"/>
<dbReference type="Proteomes" id="UP000235114">
    <property type="component" value="Unassembled WGS sequence"/>
</dbReference>
<feature type="domain" description="Penicillin-binding protein transpeptidase" evidence="8">
    <location>
        <begin position="351"/>
        <end position="656"/>
    </location>
</feature>
<comment type="pathway">
    <text evidence="2">Cell wall biogenesis; peptidoglycan biosynthesis.</text>
</comment>
<reference evidence="11 13" key="1">
    <citation type="submission" date="2017-11" db="EMBL/GenBank/DDBJ databases">
        <title>Comparitive Functional Genomics of Dry Heat Resistant strains isolated from the Viking Spacecraft.</title>
        <authorList>
            <person name="Seuylemezian A."/>
            <person name="Cooper K."/>
            <person name="Vaishampayan P."/>
        </authorList>
    </citation>
    <scope>NUCLEOTIDE SEQUENCE [LARGE SCALE GENOMIC DNA]</scope>
    <source>
        <strain evidence="11 13">M4.6</strain>
    </source>
</reference>
<dbReference type="PANTHER" id="PTHR30627">
    <property type="entry name" value="PEPTIDOGLYCAN D,D-TRANSPEPTIDASE"/>
    <property type="match status" value="1"/>
</dbReference>
<evidence type="ECO:0000256" key="5">
    <source>
        <dbReference type="ARBA" id="ARBA00023136"/>
    </source>
</evidence>
<evidence type="ECO:0000259" key="9">
    <source>
        <dbReference type="Pfam" id="PF03717"/>
    </source>
</evidence>
<evidence type="ECO:0000256" key="7">
    <source>
        <dbReference type="SAM" id="SignalP"/>
    </source>
</evidence>
<evidence type="ECO:0000256" key="3">
    <source>
        <dbReference type="ARBA" id="ARBA00007171"/>
    </source>
</evidence>
<sequence>MRKSIYFFVIALAALLAGCNNDPTPEDRFSKYVELWNEQKFEDMYDYLTADAKEAVTKKEYVERYQKVYTDLEISDLKIKFDPPEEKAEGEETKFSFSAKMNSLAGPISFKHQAPLKQETQNEKENWFVDWDTTFIFPELGAGDKIGLSSVPSVRGEIVDRNDNGLAVNGTALEIGIVPAQMEGNREDIISRVAGLLGIEAAQIDKALNAEWVQPDYFVPIKKIPVENQELLAQLMEIPSVLKKDVPARVYPYKDAAAQLVGYVGPVTAEELKELASKGYSSNDVIGKRGMEQVLEERLKGQNGSKIYIKKEDGSEVLLAEKEVANGENVKLTIDIGLQSTMFNELAGEAGTGTAMNPVTGETLALVSSPAFDPNTISLGATGQYWKSIEENPQKPLTTRFKQTYAPGSVIKPITAAIGLKEGAITPEQQMEVDGLQWQKDNSWGSYKITRVTDPNGPVNLDRALLLSDNIYFAQAALALGAEKLTAGLNSFGFEEEFGYAFPLENSKIGELDNEVRLADSGYGQGHIEMNIVHLASSYTPFVNNGTMIRPILLADEQTAQPLKENLVDESVLAQINNSLRKVVEDPSGTAHSARIDGYPLAGKTGTAELKEKQGEKGTENGWFVAYNVENPNLLIAMMVEGVENKGGSKPVVSRVKNVFQSSRQ</sequence>
<dbReference type="InterPro" id="IPR005311">
    <property type="entry name" value="PBP_dimer"/>
</dbReference>
<evidence type="ECO:0000313" key="12">
    <source>
        <dbReference type="EMBL" id="PLS00930.1"/>
    </source>
</evidence>
<evidence type="ECO:0000313" key="14">
    <source>
        <dbReference type="Proteomes" id="UP000235114"/>
    </source>
</evidence>
<dbReference type="EMBL" id="PGVA01000008">
    <property type="protein sequence ID" value="PLR85072.1"/>
    <property type="molecule type" value="Genomic_DNA"/>
</dbReference>
<evidence type="ECO:0000256" key="6">
    <source>
        <dbReference type="ARBA" id="ARBA00034000"/>
    </source>
</evidence>
<dbReference type="SUPFAM" id="SSF54427">
    <property type="entry name" value="NTF2-like"/>
    <property type="match status" value="1"/>
</dbReference>
<dbReference type="Gene3D" id="3.40.710.10">
    <property type="entry name" value="DD-peptidase/beta-lactamase superfamily"/>
    <property type="match status" value="1"/>
</dbReference>
<organism evidence="11 13">
    <name type="scientific">Bacillus canaveralius</name>
    <dbReference type="NCBI Taxonomy" id="1403243"/>
    <lineage>
        <taxon>Bacteria</taxon>
        <taxon>Bacillati</taxon>
        <taxon>Bacillota</taxon>
        <taxon>Bacilli</taxon>
        <taxon>Bacillales</taxon>
        <taxon>Bacillaceae</taxon>
        <taxon>Bacillus</taxon>
    </lineage>
</organism>
<dbReference type="GO" id="GO:0009252">
    <property type="term" value="P:peptidoglycan biosynthetic process"/>
    <property type="evidence" value="ECO:0007669"/>
    <property type="project" value="UniProtKB-UniPathway"/>
</dbReference>
<protein>
    <recommendedName>
        <fullName evidence="4">serine-type D-Ala-D-Ala carboxypeptidase</fullName>
        <ecNumber evidence="4">3.4.16.4</ecNumber>
    </recommendedName>
</protein>
<dbReference type="InterPro" id="IPR036138">
    <property type="entry name" value="PBP_dimer_sf"/>
</dbReference>
<evidence type="ECO:0000313" key="13">
    <source>
        <dbReference type="Proteomes" id="UP000234951"/>
    </source>
</evidence>
<proteinExistence type="inferred from homology"/>
<dbReference type="InterPro" id="IPR012338">
    <property type="entry name" value="Beta-lactam/transpept-like"/>
</dbReference>
<reference evidence="12 14" key="2">
    <citation type="submission" date="2017-12" db="EMBL/GenBank/DDBJ databases">
        <title>Comparative Functional Genomics of Dry Heat Resistant strains isolated from the Viking Spacecraft.</title>
        <authorList>
            <person name="Seuylemezian A."/>
            <person name="Cooper K."/>
            <person name="Vaishampayan P."/>
        </authorList>
    </citation>
    <scope>NUCLEOTIDE SEQUENCE [LARGE SCALE GENOMIC DNA]</scope>
    <source>
        <strain evidence="12 14">ATCC 29669</strain>
    </source>
</reference>
<dbReference type="InterPro" id="IPR050515">
    <property type="entry name" value="Beta-lactam/transpept"/>
</dbReference>
<comment type="catalytic activity">
    <reaction evidence="6">
        <text>Preferential cleavage: (Ac)2-L-Lys-D-Ala-|-D-Ala. Also transpeptidation of peptidyl-alanyl moieties that are N-acyl substituents of D-alanine.</text>
        <dbReference type="EC" id="3.4.16.4"/>
    </reaction>
</comment>
<keyword evidence="5" id="KW-0472">Membrane</keyword>
<feature type="signal peptide" evidence="7">
    <location>
        <begin position="1"/>
        <end position="19"/>
    </location>
</feature>
<dbReference type="PROSITE" id="PS51257">
    <property type="entry name" value="PROKAR_LIPOPROTEIN"/>
    <property type="match status" value="1"/>
</dbReference>
<dbReference type="SUPFAM" id="SSF56519">
    <property type="entry name" value="Penicillin binding protein dimerisation domain"/>
    <property type="match status" value="1"/>
</dbReference>
<comment type="subcellular location">
    <subcellularLocation>
        <location evidence="1">Membrane</location>
    </subcellularLocation>
</comment>
<comment type="similarity">
    <text evidence="3">Belongs to the transpeptidase family.</text>
</comment>